<gene>
    <name evidence="2" type="ORF">TraAM80_00772</name>
</gene>
<proteinExistence type="predicted"/>
<feature type="compositionally biased region" description="Acidic residues" evidence="1">
    <location>
        <begin position="1588"/>
        <end position="1599"/>
    </location>
</feature>
<feature type="region of interest" description="Disordered" evidence="1">
    <location>
        <begin position="1"/>
        <end position="23"/>
    </location>
</feature>
<feature type="region of interest" description="Disordered" evidence="1">
    <location>
        <begin position="818"/>
        <end position="843"/>
    </location>
</feature>
<name>A0A422P1U6_TRYRA</name>
<evidence type="ECO:0000313" key="3">
    <source>
        <dbReference type="Proteomes" id="UP000283634"/>
    </source>
</evidence>
<dbReference type="GeneID" id="40324705"/>
<reference evidence="2 3" key="1">
    <citation type="journal article" date="2018" name="BMC Genomics">
        <title>Genomic comparison of Trypanosoma conorhini and Trypanosoma rangeli to Trypanosoma cruzi strains of high and low virulence.</title>
        <authorList>
            <person name="Bradwell K.R."/>
            <person name="Koparde V.N."/>
            <person name="Matveyev A.V."/>
            <person name="Serrano M.G."/>
            <person name="Alves J.M."/>
            <person name="Parikh H."/>
            <person name="Huang B."/>
            <person name="Lee V."/>
            <person name="Espinosa-Alvarez O."/>
            <person name="Ortiz P.A."/>
            <person name="Costa-Martins A.G."/>
            <person name="Teixeira M.M."/>
            <person name="Buck G.A."/>
        </authorList>
    </citation>
    <scope>NUCLEOTIDE SEQUENCE [LARGE SCALE GENOMIC DNA]</scope>
    <source>
        <strain evidence="2 3">AM80</strain>
    </source>
</reference>
<dbReference type="VEuPathDB" id="TriTrypDB:TRSC58_06811"/>
<sequence>MPVRRNSGSAGTKKSVEDCASQSQAEQVNFPHANGLLQKLLIDLGFTETAKTLEEESCRRLQSSACPTTEHLKSSGNGAQPLNLDRSENKASNSNLKEARTMWHNGKEGSGNSACAADNVESESEKQPPPLYTDVSRMALFRILMHQNSEEGDEVTNVGALQELCRFGIAPLRWDTSQHAPLMEGNCNKDTNHNGLGELIALTPYLRKLFNLFLTLDNSSTEHREEASRTKSVDILPLEWASLLEVFFAYVEVLWAQVYLVEVVSWADFTSQGWLHHRDSILERLSMLHEKLQRLLLDAHQVEVNSHMFEHSAPCQGKNQQAGGLPSPEDIKTGLSLSYASAREGAVSLKEMRSGIIELFCRGAPILRKNIEDVSTWIISHCEHQNKGHHSYDFLDGGVNEAIAVTESVDASPSEAKAEVEGDGLARKSWQRLMDVVRHAVLREGEEVPESPCHTAENLSVPNPRLCWAQMFLRIQLLAWVVGSLAEFSDVFLQHLQMSTESTTCEAKRTPRRGSHEVCQRSPTVSASLGFWYQNCAAQISKLNDANQGNCKGSMPIADKGKEENSFSRLPCSRSTKEAKENDNIGSTFVNTFKRAAHEFLVGAPTSSAPLRLSLVGNGLQHETGETLSNRKEIHGGTHSCTIGNYDSDINMVILGALATGQPYHVSRASTPRRVPLYFLLKRILRAPKVLLDLQNERVHMDIQLGSMENPAVHRLLVNFQGNGRAKKGLRNGSCGEQTQSQEARNEPAAVRTYEGDISVSGEATSATADPPRTLSDGTGIGVDMSGAMEEPAASTVPPIPSFQVQLQSLMDRMIHQTGEVTQSEESTSIESDEDGVSSTDNNLDRPIDVVLNEVQIVAVTPCGSLLALLTTKGRLVVFALRTAKSLPHTYINEQLQESFCEQRVLDVVLAKDSKEPYWYEQLESFLAFSPSGRFLLCSVQNAPPYVPEGSEANRSHHATTGKVFLYSLHCREDSLCESSDVLNPSLCGDEDRLYGAFQIHKTLITVTRWLDPRFWRGTSSSPSRICPLPVDSPLWKGEAHRRLSALQCLSSGRDNLILRWLPADGSIIQRIDTLPVFDILVSPLMQAFYTINQCGQLSMYDAWNERDVENAKDNVVVVSQRGLPAALAALQSPAELRDGNFMQNSAYSSKDGEIQDAFFVGTRRIGFDRRCLAGGRTGRESAVSRMSKLVQESGVPAGTETKRGSKLGRRIVQQVLHQEGDYLGPHTLAVLEPSSGSEMDNDHEDIDDEEGEATGVYRNRRQGGANRDMDDGSNPISFFRPRHSQGERKKTSTLHGESQRYNNAASLAGEAVLYRTGSRLVFEEVSQLLCHTVSLWPDVQKTRYASPPQPYQLLSMAASGNPVWSDADDENSLTCDEFIFREKSWTSSSASSTLSYYTDACKTWAKQGHGNGHITNNTGRRYHRKTGTSSQNIVNGGGSYNTINNHPKPKWNVGLSPVAQNGRYLCIMASVGPSRVNVPYERPLEYRAGIYACMVFDVLYGSVLRVIPVCPVLPRATLTENGVSQFHSHRKRAPIYMLPCAVTVVRHPDRRRSEAPSPSLSVSGRVSCGPAGGTPSLRFRRHVQADQEGEEAKEEEEAMGNNYTSDHDNFNSVNGDDDDSMVLVAVGALHSTTYVFDALTGSRVKVLNLRKQVNSNNNSTSLRTRPPTKRTRCSYFSLGDLGGLSGRPSHGDNGASDDDDDDDNQRNQTDDASSTTSSELPSPRNDDQYSLQRQLLLSQLAERHGMDTLLKAVTKLLRVVPIPFPPFCATLQEDGTRRLREDVESNGCRRRQSCLCGGSSTIATSFSSSFSIPLSAAVSPCFSFLGQLQLAARGVSGGNGFHSGVARSNGEGKASSTIPFYDVPFAHAAQKELRQVLSLNETPPPVEENGVLSTGGAAGAALAMAATIPMRPTTKPQKRFRCGVVNSVALLYDHAKGGVFVFSSDEYGGLFLAGGVIPPRV</sequence>
<evidence type="ECO:0000256" key="1">
    <source>
        <dbReference type="SAM" id="MobiDB-lite"/>
    </source>
</evidence>
<dbReference type="SUPFAM" id="SSF69322">
    <property type="entry name" value="Tricorn protease domain 2"/>
    <property type="match status" value="1"/>
</dbReference>
<dbReference type="OMA" id="MYDAWNE"/>
<dbReference type="Proteomes" id="UP000283634">
    <property type="component" value="Unassembled WGS sequence"/>
</dbReference>
<feature type="region of interest" description="Disordered" evidence="1">
    <location>
        <begin position="728"/>
        <end position="798"/>
    </location>
</feature>
<feature type="region of interest" description="Disordered" evidence="1">
    <location>
        <begin position="1234"/>
        <end position="1299"/>
    </location>
</feature>
<feature type="region of interest" description="Disordered" evidence="1">
    <location>
        <begin position="64"/>
        <end position="131"/>
    </location>
</feature>
<feature type="compositionally biased region" description="Polar residues" evidence="1">
    <location>
        <begin position="1"/>
        <end position="12"/>
    </location>
</feature>
<dbReference type="RefSeq" id="XP_029242320.1">
    <property type="nucleotide sequence ID" value="XM_029377840.1"/>
</dbReference>
<dbReference type="EMBL" id="MKGL01000014">
    <property type="protein sequence ID" value="RNF11688.1"/>
    <property type="molecule type" value="Genomic_DNA"/>
</dbReference>
<dbReference type="OrthoDB" id="273711at2759"/>
<organism evidence="2 3">
    <name type="scientific">Trypanosoma rangeli</name>
    <dbReference type="NCBI Taxonomy" id="5698"/>
    <lineage>
        <taxon>Eukaryota</taxon>
        <taxon>Discoba</taxon>
        <taxon>Euglenozoa</taxon>
        <taxon>Kinetoplastea</taxon>
        <taxon>Metakinetoplastina</taxon>
        <taxon>Trypanosomatida</taxon>
        <taxon>Trypanosomatidae</taxon>
        <taxon>Trypanosoma</taxon>
        <taxon>Herpetosoma</taxon>
    </lineage>
</organism>
<feature type="compositionally biased region" description="Basic and acidic residues" evidence="1">
    <location>
        <begin position="97"/>
        <end position="107"/>
    </location>
</feature>
<keyword evidence="3" id="KW-1185">Reference proteome</keyword>
<evidence type="ECO:0000313" key="2">
    <source>
        <dbReference type="EMBL" id="RNF11688.1"/>
    </source>
</evidence>
<feature type="region of interest" description="Disordered" evidence="1">
    <location>
        <begin position="1657"/>
        <end position="1728"/>
    </location>
</feature>
<protein>
    <submittedName>
        <fullName evidence="2">Mitochondrial ATP-dependent zinc metallopeptidase</fullName>
    </submittedName>
</protein>
<feature type="compositionally biased region" description="Acidic residues" evidence="1">
    <location>
        <begin position="1240"/>
        <end position="1253"/>
    </location>
</feature>
<accession>A0A422P1U6</accession>
<comment type="caution">
    <text evidence="2">The sequence shown here is derived from an EMBL/GenBank/DDBJ whole genome shotgun (WGS) entry which is preliminary data.</text>
</comment>
<feature type="region of interest" description="Disordered" evidence="1">
    <location>
        <begin position="1550"/>
        <end position="1615"/>
    </location>
</feature>